<dbReference type="Gene3D" id="3.80.10.10">
    <property type="entry name" value="Ribonuclease Inhibitor"/>
    <property type="match status" value="1"/>
</dbReference>
<proteinExistence type="predicted"/>
<comment type="caution">
    <text evidence="1">The sequence shown here is derived from an EMBL/GenBank/DDBJ whole genome shotgun (WGS) entry which is preliminary data.</text>
</comment>
<name>A0AAV5A516_9AGAM</name>
<dbReference type="EMBL" id="BPWL01000004">
    <property type="protein sequence ID" value="GJJ09704.1"/>
    <property type="molecule type" value="Genomic_DNA"/>
</dbReference>
<organism evidence="1 2">
    <name type="scientific">Clathrus columnatus</name>
    <dbReference type="NCBI Taxonomy" id="1419009"/>
    <lineage>
        <taxon>Eukaryota</taxon>
        <taxon>Fungi</taxon>
        <taxon>Dikarya</taxon>
        <taxon>Basidiomycota</taxon>
        <taxon>Agaricomycotina</taxon>
        <taxon>Agaricomycetes</taxon>
        <taxon>Phallomycetidae</taxon>
        <taxon>Phallales</taxon>
        <taxon>Clathraceae</taxon>
        <taxon>Clathrus</taxon>
    </lineage>
</organism>
<dbReference type="InterPro" id="IPR032675">
    <property type="entry name" value="LRR_dom_sf"/>
</dbReference>
<protein>
    <recommendedName>
        <fullName evidence="3">RNI-like protein</fullName>
    </recommendedName>
</protein>
<evidence type="ECO:0008006" key="3">
    <source>
        <dbReference type="Google" id="ProtNLM"/>
    </source>
</evidence>
<sequence length="440" mass="48186">MTPIFELWTLLTRSREHMAASEWVTLYEDDVTNHGFAAPVSDDENPLVSQSLFDEKRRETTQYWLKTLPEAIIPRLFAVLSGTHPTLLSHGLMIAYFLRGDPIILSGSIPGVSAPTIQALAKINASLRECHLKDLNKISDDVFASLFSKLSMCEILVLKGSTKVGKKSIDAIANTCKHLRVLNLNFTSAPPASIAFLTGECIELEILKLAGISLINDGSFADILHISDDSGIPLRRLRRLKLRHTSITNQSLKWIGSICIHLTHLDVSFTPIKQPLSLCDSSTFIPELEKLSLTSTPLTPTFLLRVQTNVLLDSPLKFLRTLHIGAIGASPSPRIRSTPDSLTLTDDVLDSLTDALYECKLLENVLNLAAISRLTSSDLSGLPPVEHFTDEIGDDPAVYEASPLQTLNINNTAVDNEAAEYIATCPGLQILNLAGTKLDC</sequence>
<dbReference type="PANTHER" id="PTHR13318">
    <property type="entry name" value="PARTNER OF PAIRED, ISOFORM B-RELATED"/>
    <property type="match status" value="1"/>
</dbReference>
<reference evidence="1" key="1">
    <citation type="submission" date="2021-10" db="EMBL/GenBank/DDBJ databases">
        <title>De novo Genome Assembly of Clathrus columnatus (Basidiomycota, Fungi) Using Illumina and Nanopore Sequence Data.</title>
        <authorList>
            <person name="Ogiso-Tanaka E."/>
            <person name="Itagaki H."/>
            <person name="Hosoya T."/>
            <person name="Hosaka K."/>
        </authorList>
    </citation>
    <scope>NUCLEOTIDE SEQUENCE</scope>
    <source>
        <strain evidence="1">MO-923</strain>
    </source>
</reference>
<dbReference type="GO" id="GO:0031146">
    <property type="term" value="P:SCF-dependent proteasomal ubiquitin-dependent protein catabolic process"/>
    <property type="evidence" value="ECO:0007669"/>
    <property type="project" value="TreeGrafter"/>
</dbReference>
<evidence type="ECO:0000313" key="1">
    <source>
        <dbReference type="EMBL" id="GJJ09704.1"/>
    </source>
</evidence>
<evidence type="ECO:0000313" key="2">
    <source>
        <dbReference type="Proteomes" id="UP001050691"/>
    </source>
</evidence>
<keyword evidence="2" id="KW-1185">Reference proteome</keyword>
<accession>A0AAV5A516</accession>
<dbReference type="AlphaFoldDB" id="A0AAV5A516"/>
<dbReference type="GO" id="GO:0019005">
    <property type="term" value="C:SCF ubiquitin ligase complex"/>
    <property type="evidence" value="ECO:0007669"/>
    <property type="project" value="TreeGrafter"/>
</dbReference>
<dbReference type="Proteomes" id="UP001050691">
    <property type="component" value="Unassembled WGS sequence"/>
</dbReference>
<gene>
    <name evidence="1" type="ORF">Clacol_003928</name>
</gene>
<dbReference type="SUPFAM" id="SSF52047">
    <property type="entry name" value="RNI-like"/>
    <property type="match status" value="1"/>
</dbReference>